<evidence type="ECO:0000313" key="3">
    <source>
        <dbReference type="Proteomes" id="UP000231637"/>
    </source>
</evidence>
<evidence type="ECO:0000313" key="2">
    <source>
        <dbReference type="EMBL" id="ATX81762.1"/>
    </source>
</evidence>
<evidence type="ECO:0000256" key="1">
    <source>
        <dbReference type="SAM" id="MobiDB-lite"/>
    </source>
</evidence>
<dbReference type="Pfam" id="PF10116">
    <property type="entry name" value="Host_attach"/>
    <property type="match status" value="1"/>
</dbReference>
<dbReference type="RefSeq" id="WP_100265185.1">
    <property type="nucleotide sequence ID" value="NZ_CP018800.1"/>
</dbReference>
<name>A0A2K8L3T1_9PROT</name>
<proteinExistence type="predicted"/>
<organism evidence="2 3">
    <name type="scientific">Mariprofundus ferrinatatus</name>
    <dbReference type="NCBI Taxonomy" id="1921087"/>
    <lineage>
        <taxon>Bacteria</taxon>
        <taxon>Pseudomonadati</taxon>
        <taxon>Pseudomonadota</taxon>
        <taxon>Candidatius Mariprofundia</taxon>
        <taxon>Mariprofundales</taxon>
        <taxon>Mariprofundaceae</taxon>
        <taxon>Mariprofundus</taxon>
    </lineage>
</organism>
<sequence>MAKTWVVVADSSRARVMMAEKPGMALSEVGLLEHPEGRLHEQELTTDLPGKAFDSIGEGRHSMGSSVDPKKHEAIKFAKQVVDYLETGRNSGSFEKLYLVAPPAFLGLLREQLPAPLERLVKGSVDKNLVAHNVKNIREHLPEHL</sequence>
<accession>A0A2K8L3T1</accession>
<dbReference type="EMBL" id="CP018800">
    <property type="protein sequence ID" value="ATX81762.1"/>
    <property type="molecule type" value="Genomic_DNA"/>
</dbReference>
<protein>
    <submittedName>
        <fullName evidence="2">Protein required for attachment to host cells</fullName>
    </submittedName>
</protein>
<dbReference type="InterPro" id="IPR019291">
    <property type="entry name" value="Host_attachment_protein"/>
</dbReference>
<dbReference type="AlphaFoldDB" id="A0A2K8L3T1"/>
<reference evidence="2 3" key="1">
    <citation type="submission" date="2016-12" db="EMBL/GenBank/DDBJ databases">
        <title>Isolation and genomic insights into novel planktonic Zetaproteobacteria from stratified waters of the Chesapeake Bay.</title>
        <authorList>
            <person name="McAllister S.M."/>
            <person name="Kato S."/>
            <person name="Chan C.S."/>
            <person name="Chiu B.K."/>
            <person name="Field E.K."/>
        </authorList>
    </citation>
    <scope>NUCLEOTIDE SEQUENCE [LARGE SCALE GENOMIC DNA]</scope>
    <source>
        <strain evidence="2 3">CP-8</strain>
    </source>
</reference>
<dbReference type="KEGG" id="mfn:Ga0123462_0893"/>
<keyword evidence="3" id="KW-1185">Reference proteome</keyword>
<feature type="region of interest" description="Disordered" evidence="1">
    <location>
        <begin position="43"/>
        <end position="69"/>
    </location>
</feature>
<gene>
    <name evidence="2" type="ORF">Ga0123462_0893</name>
</gene>
<dbReference type="Proteomes" id="UP000231637">
    <property type="component" value="Chromosome"/>
</dbReference>
<dbReference type="OrthoDB" id="5297477at2"/>